<evidence type="ECO:0000256" key="2">
    <source>
        <dbReference type="ARBA" id="ARBA00022448"/>
    </source>
</evidence>
<comment type="similarity">
    <text evidence="1">Belongs to the ABC transporter superfamily.</text>
</comment>
<dbReference type="Pfam" id="PF00005">
    <property type="entry name" value="ABC_tran"/>
    <property type="match status" value="1"/>
</dbReference>
<dbReference type="EMBL" id="JACJFM010000042">
    <property type="protein sequence ID" value="MBB1489047.1"/>
    <property type="molecule type" value="Genomic_DNA"/>
</dbReference>
<dbReference type="InterPro" id="IPR050153">
    <property type="entry name" value="Metal_Ion_Import_ABC"/>
</dbReference>
<dbReference type="GO" id="GO:0005524">
    <property type="term" value="F:ATP binding"/>
    <property type="evidence" value="ECO:0007669"/>
    <property type="project" value="UniProtKB-KW"/>
</dbReference>
<organism evidence="6 7">
    <name type="scientific">Oceanospirillum sediminis</name>
    <dbReference type="NCBI Taxonomy" id="2760088"/>
    <lineage>
        <taxon>Bacteria</taxon>
        <taxon>Pseudomonadati</taxon>
        <taxon>Pseudomonadota</taxon>
        <taxon>Gammaproteobacteria</taxon>
        <taxon>Oceanospirillales</taxon>
        <taxon>Oceanospirillaceae</taxon>
        <taxon>Oceanospirillum</taxon>
    </lineage>
</organism>
<protein>
    <submittedName>
        <fullName evidence="6">Energy-coupling factor ABC transporter ATP-binding protein</fullName>
    </submittedName>
</protein>
<keyword evidence="7" id="KW-1185">Reference proteome</keyword>
<name>A0A839IXE4_9GAMM</name>
<evidence type="ECO:0000313" key="7">
    <source>
        <dbReference type="Proteomes" id="UP000565262"/>
    </source>
</evidence>
<dbReference type="PANTHER" id="PTHR42734">
    <property type="entry name" value="METAL TRANSPORT SYSTEM ATP-BINDING PROTEIN TM_0124-RELATED"/>
    <property type="match status" value="1"/>
</dbReference>
<dbReference type="InterPro" id="IPR003439">
    <property type="entry name" value="ABC_transporter-like_ATP-bd"/>
</dbReference>
<gene>
    <name evidence="6" type="ORF">H4O21_20780</name>
</gene>
<dbReference type="SMART" id="SM00382">
    <property type="entry name" value="AAA"/>
    <property type="match status" value="1"/>
</dbReference>
<dbReference type="PROSITE" id="PS00211">
    <property type="entry name" value="ABC_TRANSPORTER_1"/>
    <property type="match status" value="1"/>
</dbReference>
<evidence type="ECO:0000259" key="5">
    <source>
        <dbReference type="PROSITE" id="PS50893"/>
    </source>
</evidence>
<dbReference type="SUPFAM" id="SSF52540">
    <property type="entry name" value="P-loop containing nucleoside triphosphate hydrolases"/>
    <property type="match status" value="1"/>
</dbReference>
<dbReference type="Gene3D" id="3.40.50.300">
    <property type="entry name" value="P-loop containing nucleotide triphosphate hydrolases"/>
    <property type="match status" value="1"/>
</dbReference>
<proteinExistence type="inferred from homology"/>
<reference evidence="6 7" key="1">
    <citation type="submission" date="2020-08" db="EMBL/GenBank/DDBJ databases">
        <title>Oceanospirillum sp. nov. isolated from marine sediment.</title>
        <authorList>
            <person name="Ji X."/>
        </authorList>
    </citation>
    <scope>NUCLEOTIDE SEQUENCE [LARGE SCALE GENOMIC DNA]</scope>
    <source>
        <strain evidence="6 7">D5</strain>
    </source>
</reference>
<comment type="caution">
    <text evidence="6">The sequence shown here is derived from an EMBL/GenBank/DDBJ whole genome shotgun (WGS) entry which is preliminary data.</text>
</comment>
<dbReference type="GO" id="GO:0016887">
    <property type="term" value="F:ATP hydrolysis activity"/>
    <property type="evidence" value="ECO:0007669"/>
    <property type="project" value="InterPro"/>
</dbReference>
<keyword evidence="2" id="KW-0813">Transport</keyword>
<dbReference type="InterPro" id="IPR027417">
    <property type="entry name" value="P-loop_NTPase"/>
</dbReference>
<dbReference type="PANTHER" id="PTHR42734:SF17">
    <property type="entry name" value="METAL TRANSPORT SYSTEM ATP-BINDING PROTEIN TM_0124-RELATED"/>
    <property type="match status" value="1"/>
</dbReference>
<dbReference type="PROSITE" id="PS50893">
    <property type="entry name" value="ABC_TRANSPORTER_2"/>
    <property type="match status" value="1"/>
</dbReference>
<dbReference type="InterPro" id="IPR003593">
    <property type="entry name" value="AAA+_ATPase"/>
</dbReference>
<dbReference type="RefSeq" id="WP_182810818.1">
    <property type="nucleotide sequence ID" value="NZ_JACJFM010000042.1"/>
</dbReference>
<sequence length="256" mass="28842">MNSDIQSNLYLSSVEPASCHDVTARPDNHPWHSGKPSHSAERVLQINGLKHSWNKDYVLFEIPELSWFKEQVIWLKGENGTGKSTLMRLMAGLEPVQQGSVFFSDIKPSLFRSSGRGRVCYLHQTPYLFAGTVQQNLQFVIRSLPFARRRKAEQRLTEGRQMAALHHLNDQVATTLSGGERQRLALLRAWLLQPDILFLDEPAANLDDGSVELICMMVKDLIQQGTAVMLSSHQSCALTQLTNQSWLLKNGTVYAL</sequence>
<evidence type="ECO:0000256" key="3">
    <source>
        <dbReference type="ARBA" id="ARBA00022741"/>
    </source>
</evidence>
<keyword evidence="3" id="KW-0547">Nucleotide-binding</keyword>
<dbReference type="InterPro" id="IPR017871">
    <property type="entry name" value="ABC_transporter-like_CS"/>
</dbReference>
<evidence type="ECO:0000256" key="1">
    <source>
        <dbReference type="ARBA" id="ARBA00005417"/>
    </source>
</evidence>
<dbReference type="AlphaFoldDB" id="A0A839IXE4"/>
<keyword evidence="4 6" id="KW-0067">ATP-binding</keyword>
<evidence type="ECO:0000256" key="4">
    <source>
        <dbReference type="ARBA" id="ARBA00022840"/>
    </source>
</evidence>
<accession>A0A839IXE4</accession>
<dbReference type="Proteomes" id="UP000565262">
    <property type="component" value="Unassembled WGS sequence"/>
</dbReference>
<feature type="domain" description="ABC transporter" evidence="5">
    <location>
        <begin position="44"/>
        <end position="256"/>
    </location>
</feature>
<evidence type="ECO:0000313" key="6">
    <source>
        <dbReference type="EMBL" id="MBB1489047.1"/>
    </source>
</evidence>